<evidence type="ECO:0000313" key="2">
    <source>
        <dbReference type="Proteomes" id="UP001276761"/>
    </source>
</evidence>
<dbReference type="RefSeq" id="WP_198350016.1">
    <property type="nucleotide sequence ID" value="NZ_JABASV010000012.1"/>
</dbReference>
<name>A0AAJ2S491_9GAMM</name>
<dbReference type="AlphaFoldDB" id="A0AAJ2S491"/>
<dbReference type="Proteomes" id="UP001276761">
    <property type="component" value="Unassembled WGS sequence"/>
</dbReference>
<gene>
    <name evidence="1" type="ORF">SIL78_18865</name>
</gene>
<accession>A0AAJ2S491</accession>
<proteinExistence type="predicted"/>
<evidence type="ECO:0000313" key="1">
    <source>
        <dbReference type="EMBL" id="MDX5979614.1"/>
    </source>
</evidence>
<dbReference type="EMBL" id="JAWXXT010000002">
    <property type="protein sequence ID" value="MDX5979614.1"/>
    <property type="molecule type" value="Genomic_DNA"/>
</dbReference>
<organism evidence="1 2">
    <name type="scientific">Vreelandella alkaliphila</name>
    <dbReference type="NCBI Taxonomy" id="272774"/>
    <lineage>
        <taxon>Bacteria</taxon>
        <taxon>Pseudomonadati</taxon>
        <taxon>Pseudomonadota</taxon>
        <taxon>Gammaproteobacteria</taxon>
        <taxon>Oceanospirillales</taxon>
        <taxon>Halomonadaceae</taxon>
        <taxon>Vreelandella</taxon>
    </lineage>
</organism>
<sequence>MSQDYQALCQDCLRAPVFSSELDQKKAHQGEILCQCGGDLCACSDCLHIIQELVAGKRGYVGSVTSPVAEWSAHGGASESCQKDSGQ</sequence>
<protein>
    <submittedName>
        <fullName evidence="1">Uncharacterized protein</fullName>
    </submittedName>
</protein>
<comment type="caution">
    <text evidence="1">The sequence shown here is derived from an EMBL/GenBank/DDBJ whole genome shotgun (WGS) entry which is preliminary data.</text>
</comment>
<dbReference type="GeneID" id="303167602"/>
<reference evidence="1" key="1">
    <citation type="submission" date="2023-11" db="EMBL/GenBank/DDBJ databases">
        <title>MicrobeMod: A computational toolkit for identifying prokaryotic methylation and restriction-modification with nanopore sequencing.</title>
        <authorList>
            <person name="Crits-Christoph A."/>
            <person name="Kang S.C."/>
            <person name="Lee H."/>
            <person name="Ostrov N."/>
        </authorList>
    </citation>
    <scope>NUCLEOTIDE SEQUENCE</scope>
    <source>
        <strain evidence="1">ATCC BAA-953</strain>
    </source>
</reference>